<accession>A0A4U0Q3F8</accession>
<protein>
    <submittedName>
        <fullName evidence="2">Helix-turn-helix transcriptional regulator</fullName>
    </submittedName>
</protein>
<name>A0A4U0Q3F8_9NEIS</name>
<dbReference type="AlphaFoldDB" id="A0A4U0Q3F8"/>
<dbReference type="Proteomes" id="UP000310016">
    <property type="component" value="Unassembled WGS sequence"/>
</dbReference>
<dbReference type="Pfam" id="PF01978">
    <property type="entry name" value="TrmB"/>
    <property type="match status" value="1"/>
</dbReference>
<feature type="domain" description="Transcription regulator TrmB N-terminal" evidence="1">
    <location>
        <begin position="38"/>
        <end position="84"/>
    </location>
</feature>
<keyword evidence="3" id="KW-1185">Reference proteome</keyword>
<reference evidence="2 3" key="1">
    <citation type="submission" date="2019-04" db="EMBL/GenBank/DDBJ databases">
        <title>Chitiniphilus eburnea sp. nov., a novel chitinolytic bacterium isolated from aquaculture sludge.</title>
        <authorList>
            <person name="Sheng M."/>
        </authorList>
    </citation>
    <scope>NUCLEOTIDE SEQUENCE [LARGE SCALE GENOMIC DNA]</scope>
    <source>
        <strain evidence="2 3">HX-2-15</strain>
    </source>
</reference>
<dbReference type="EMBL" id="SUMF01000004">
    <property type="protein sequence ID" value="TJZ75613.1"/>
    <property type="molecule type" value="Genomic_DNA"/>
</dbReference>
<evidence type="ECO:0000313" key="3">
    <source>
        <dbReference type="Proteomes" id="UP000310016"/>
    </source>
</evidence>
<gene>
    <name evidence="2" type="ORF">FAZ21_06780</name>
</gene>
<dbReference type="InterPro" id="IPR036390">
    <property type="entry name" value="WH_DNA-bd_sf"/>
</dbReference>
<evidence type="ECO:0000313" key="2">
    <source>
        <dbReference type="EMBL" id="TJZ75613.1"/>
    </source>
</evidence>
<organism evidence="2 3">
    <name type="scientific">Chitiniphilus eburneus</name>
    <dbReference type="NCBI Taxonomy" id="2571148"/>
    <lineage>
        <taxon>Bacteria</taxon>
        <taxon>Pseudomonadati</taxon>
        <taxon>Pseudomonadota</taxon>
        <taxon>Betaproteobacteria</taxon>
        <taxon>Neisseriales</taxon>
        <taxon>Chitinibacteraceae</taxon>
        <taxon>Chitiniphilus</taxon>
    </lineage>
</organism>
<proteinExistence type="predicted"/>
<comment type="caution">
    <text evidence="2">The sequence shown here is derived from an EMBL/GenBank/DDBJ whole genome shotgun (WGS) entry which is preliminary data.</text>
</comment>
<evidence type="ECO:0000259" key="1">
    <source>
        <dbReference type="Pfam" id="PF01978"/>
    </source>
</evidence>
<dbReference type="SUPFAM" id="SSF46785">
    <property type="entry name" value="Winged helix' DNA-binding domain"/>
    <property type="match status" value="1"/>
</dbReference>
<sequence length="95" mass="10670">MAFFSLACWHSGAMSNLPLINSDAKWGDIMPVMPVAYRIFAYLLRNELSTAKAIASDCNCTQQTANKTLLRLMDLGVAMRDKQRGSYHWSLIRGD</sequence>
<dbReference type="InterPro" id="IPR002831">
    <property type="entry name" value="Tscrpt_reg_TrmB_N"/>
</dbReference>